<organism evidence="2">
    <name type="scientific">Heterosigma akashiwo</name>
    <name type="common">Chromophytic alga</name>
    <name type="synonym">Heterosigma carterae</name>
    <dbReference type="NCBI Taxonomy" id="2829"/>
    <lineage>
        <taxon>Eukaryota</taxon>
        <taxon>Sar</taxon>
        <taxon>Stramenopiles</taxon>
        <taxon>Ochrophyta</taxon>
        <taxon>Raphidophyceae</taxon>
        <taxon>Chattonellales</taxon>
        <taxon>Chattonellaceae</taxon>
        <taxon>Heterosigma</taxon>
    </lineage>
</organism>
<dbReference type="EMBL" id="HBIU01041911">
    <property type="protein sequence ID" value="CAE0640189.1"/>
    <property type="molecule type" value="Transcribed_RNA"/>
</dbReference>
<proteinExistence type="predicted"/>
<name>A0A6V1TR22_HETAK</name>
<feature type="compositionally biased region" description="Basic and acidic residues" evidence="1">
    <location>
        <begin position="114"/>
        <end position="126"/>
    </location>
</feature>
<accession>A0A6V1TR22</accession>
<feature type="region of interest" description="Disordered" evidence="1">
    <location>
        <begin position="110"/>
        <end position="130"/>
    </location>
</feature>
<feature type="compositionally biased region" description="Basic and acidic residues" evidence="1">
    <location>
        <begin position="55"/>
        <end position="74"/>
    </location>
</feature>
<gene>
    <name evidence="2" type="ORF">HAKA00212_LOCUS19008</name>
</gene>
<reference evidence="2" key="1">
    <citation type="submission" date="2021-01" db="EMBL/GenBank/DDBJ databases">
        <authorList>
            <person name="Corre E."/>
            <person name="Pelletier E."/>
            <person name="Niang G."/>
            <person name="Scheremetjew M."/>
            <person name="Finn R."/>
            <person name="Kale V."/>
            <person name="Holt S."/>
            <person name="Cochrane G."/>
            <person name="Meng A."/>
            <person name="Brown T."/>
            <person name="Cohen L."/>
        </authorList>
    </citation>
    <scope>NUCLEOTIDE SEQUENCE</scope>
    <source>
        <strain evidence="2">CCMP3107</strain>
    </source>
</reference>
<protein>
    <submittedName>
        <fullName evidence="2">Uncharacterized protein</fullName>
    </submittedName>
</protein>
<feature type="region of interest" description="Disordered" evidence="1">
    <location>
        <begin position="49"/>
        <end position="83"/>
    </location>
</feature>
<evidence type="ECO:0000256" key="1">
    <source>
        <dbReference type="SAM" id="MobiDB-lite"/>
    </source>
</evidence>
<evidence type="ECO:0000313" key="2">
    <source>
        <dbReference type="EMBL" id="CAE0640189.1"/>
    </source>
</evidence>
<sequence length="161" mass="18517">MRISMDADTLDELCSAYTVAKRAEQIVELEMIAYQLREERCLQDAGHTIEGTVETGKDPDDLSGQDGHDNKKESSFSFNGQLRYPPSSLRRNILVSPCAETVLTDFQPNNGWGFDRRKSNPEDQKQHPLQVQNENSWTKYLLHLATSYLYRIIERTKMMTT</sequence>
<dbReference type="AlphaFoldDB" id="A0A6V1TR22"/>